<feature type="coiled-coil region" evidence="4">
    <location>
        <begin position="1021"/>
        <end position="1048"/>
    </location>
</feature>
<evidence type="ECO:0000256" key="2">
    <source>
        <dbReference type="ARBA" id="ARBA00023034"/>
    </source>
</evidence>
<dbReference type="GO" id="GO:0005794">
    <property type="term" value="C:Golgi apparatus"/>
    <property type="evidence" value="ECO:0007669"/>
    <property type="project" value="UniProtKB-SubCell"/>
</dbReference>
<evidence type="ECO:0000256" key="4">
    <source>
        <dbReference type="SAM" id="Coils"/>
    </source>
</evidence>
<keyword evidence="8" id="KW-1185">Reference proteome</keyword>
<dbReference type="AlphaFoldDB" id="A0A5E4MQS8"/>
<evidence type="ECO:0000259" key="6">
    <source>
        <dbReference type="Pfam" id="PF12325"/>
    </source>
</evidence>
<dbReference type="InterPro" id="IPR052602">
    <property type="entry name" value="Growth_transcription_reg"/>
</dbReference>
<keyword evidence="2" id="KW-0333">Golgi apparatus</keyword>
<feature type="coiled-coil region" evidence="4">
    <location>
        <begin position="465"/>
        <end position="731"/>
    </location>
</feature>
<feature type="domain" description="TATA element modulatory factor 1 TATA binding" evidence="6">
    <location>
        <begin position="945"/>
        <end position="1045"/>
    </location>
</feature>
<evidence type="ECO:0000313" key="8">
    <source>
        <dbReference type="Proteomes" id="UP000325440"/>
    </source>
</evidence>
<reference evidence="7 8" key="1">
    <citation type="submission" date="2019-08" db="EMBL/GenBank/DDBJ databases">
        <authorList>
            <person name="Alioto T."/>
            <person name="Alioto T."/>
            <person name="Gomez Garrido J."/>
        </authorList>
    </citation>
    <scope>NUCLEOTIDE SEQUENCE [LARGE SCALE GENOMIC DNA]</scope>
</reference>
<evidence type="ECO:0000256" key="1">
    <source>
        <dbReference type="ARBA" id="ARBA00004555"/>
    </source>
</evidence>
<dbReference type="InterPro" id="IPR022091">
    <property type="entry name" value="TMF_TATA-bd"/>
</dbReference>
<accession>A0A5E4MQS8</accession>
<dbReference type="InterPro" id="IPR022092">
    <property type="entry name" value="TMF_DNA-bd"/>
</dbReference>
<feature type="compositionally biased region" description="Acidic residues" evidence="5">
    <location>
        <begin position="34"/>
        <end position="46"/>
    </location>
</feature>
<proteinExistence type="predicted"/>
<feature type="coiled-coil region" evidence="4">
    <location>
        <begin position="775"/>
        <end position="889"/>
    </location>
</feature>
<comment type="subcellular location">
    <subcellularLocation>
        <location evidence="1">Golgi apparatus</location>
    </subcellularLocation>
</comment>
<name>A0A5E4MQS8_9HEMI</name>
<dbReference type="PANTHER" id="PTHR46515">
    <property type="entry name" value="TATA ELEMENT MODULATORY FACTOR TMF1"/>
    <property type="match status" value="1"/>
</dbReference>
<feature type="region of interest" description="Disordered" evidence="5">
    <location>
        <begin position="33"/>
        <end position="57"/>
    </location>
</feature>
<evidence type="ECO:0000256" key="3">
    <source>
        <dbReference type="ARBA" id="ARBA00023054"/>
    </source>
</evidence>
<dbReference type="Proteomes" id="UP000325440">
    <property type="component" value="Unassembled WGS sequence"/>
</dbReference>
<keyword evidence="3 4" id="KW-0175">Coiled coil</keyword>
<protein>
    <submittedName>
        <fullName evidence="7">TATA element modulatory factor 1 DNA binding,TATA element modulatory factor 1 TATA binding</fullName>
    </submittedName>
</protein>
<gene>
    <name evidence="7" type="ORF">CINCED_3A012827</name>
</gene>
<sequence>MSWFNQFDASGFATLAKTALKEAQKTIDKALDIKDEDDVDEVPDESEVPKDTDDLDSQQKISKLGTSLWSSFTNSVFESPDEVADKQNEMRQSMSLDLSKVSAENDLIVANQPVRSTGQSPTLRDEQFNVIEIDSESNTDVIRRNRQTNFNNTNRLSAVSCDSDRKSTISTDSIEVLGSTSTTTPESSVEVITSSSVEVLAVVTEPNRGNDKQYSPDTIEPIPELIEDEDSLTCSISDNTTCMANEDTLIPHHGGMLMLKSTTSSLDISFTELSSPHENSGALDILEEESVETNSNRNSILLQTKCLEPLENFQNSTAIINTLGTNNTSVDSLKVSDTTLESSSCDDETMVGSTVDITVMDEERESSPQASTDNHSDFVKIGSSGTNSCDELETWTSSDIEVISSPATNEDSESNASHRHSPVKYHSYHMPYILSGQQPGPKDFEDLQKKIVELSSIVKARESKLIDLSKKNAELAANNSEIKSQLDYLSSSHLNEEYTQRLATMEKKFQQAIREKDQLQKNLDQNKNVAQFKILIEDKDSLIKELRDEGEKLSKQHLTLNNIIKKLRVAEKESTKTINKYKDQQEKLSLELERIKKSLVAKEEMERSQIEAIHQLTKSNQNFEKENINLTSQVDNLTSTLISLQKNIQDKETSMLELQKNSNELRLIEKDKQDLDEKLANKNKHCAELEIVINNLKTNLCKVEENNRVLVNELKQENLSLIRRLEESERKREHSLQGTLKATQPLVKELEEKSVLLKTLESDFDKQEQLYLKTINELQASLNNAEHTMKLMDSKINESNTFGKKCREQINYLLENESNLKIKFENLKEENAVLKLNSNILVKLENELAGNKKLLADATLRINTLENELKFEKDKLNIESEKRKKLQNDIHSHQLNTSHQSSPTTSVGVPSVEESSFWPSFADDDRSSVTERAGSIYDPMRTSFSNTTTVLENLQSQIKLKEGEALQLQWELSRRDHERDQLTTELAALTAKVDEQSISLTELTDLQKRYDALLQLYGEKLEESEELKLDLQDVKDMYKAQIDELLKRDKTG</sequence>
<evidence type="ECO:0000313" key="7">
    <source>
        <dbReference type="EMBL" id="VVC32676.1"/>
    </source>
</evidence>
<evidence type="ECO:0000256" key="5">
    <source>
        <dbReference type="SAM" id="MobiDB-lite"/>
    </source>
</evidence>
<dbReference type="EMBL" id="CABPRJ010000958">
    <property type="protein sequence ID" value="VVC32676.1"/>
    <property type="molecule type" value="Genomic_DNA"/>
</dbReference>
<organism evidence="7 8">
    <name type="scientific">Cinara cedri</name>
    <dbReference type="NCBI Taxonomy" id="506608"/>
    <lineage>
        <taxon>Eukaryota</taxon>
        <taxon>Metazoa</taxon>
        <taxon>Ecdysozoa</taxon>
        <taxon>Arthropoda</taxon>
        <taxon>Hexapoda</taxon>
        <taxon>Insecta</taxon>
        <taxon>Pterygota</taxon>
        <taxon>Neoptera</taxon>
        <taxon>Paraneoptera</taxon>
        <taxon>Hemiptera</taxon>
        <taxon>Sternorrhyncha</taxon>
        <taxon>Aphidomorpha</taxon>
        <taxon>Aphidoidea</taxon>
        <taxon>Aphididae</taxon>
        <taxon>Lachninae</taxon>
        <taxon>Cinara</taxon>
    </lineage>
</organism>
<dbReference type="OrthoDB" id="74178at2759"/>
<dbReference type="Pfam" id="PF12325">
    <property type="entry name" value="TMF_TATA_bd"/>
    <property type="match status" value="1"/>
</dbReference>
<dbReference type="PANTHER" id="PTHR46515:SF1">
    <property type="entry name" value="TATA ELEMENT MODULATORY FACTOR"/>
    <property type="match status" value="1"/>
</dbReference>
<dbReference type="GO" id="GO:0005783">
    <property type="term" value="C:endoplasmic reticulum"/>
    <property type="evidence" value="ECO:0007669"/>
    <property type="project" value="TreeGrafter"/>
</dbReference>
<dbReference type="Pfam" id="PF12329">
    <property type="entry name" value="TMF_DNA_bd"/>
    <property type="match status" value="1"/>
</dbReference>